<dbReference type="GO" id="GO:0016787">
    <property type="term" value="F:hydrolase activity"/>
    <property type="evidence" value="ECO:0007669"/>
    <property type="project" value="UniProtKB-KW"/>
</dbReference>
<sequence>MNTKGFFSLIIILSFSIHTVYSQYNKKHIEKIDNLFTSWNAPNHPGGSIMVVKNGTTIFSKAYGLASLEYNVSNTTNTLFNIGSISKQFTAMGIVLLEEQNKLSFNDNIRKHLTELPDFGKTITIRHLLDHTSGLRDIHGLLGIAGWRSKDLETNEDISRILKNQKNLNFKPGKEFSYCNTGYILLAKIIERISKTSFRDWMKKNIFDPLGMKETYVEDQYDRVVLNNATSYYSSEEIKRAIDHWGYYGSGNMHSTTADLNLWLQNFITSEEKWAKSFQKLLTVTPLTNGFDTNYGFGVRIEKHIGRKVIQHGGAVGGFRSIVKVYPEEQFKIIILSNFSGGDIYRKSNKITQIVLGSKDIKQEKKQEKQSQKVQVSLSNKNLSKFEGIYWSSEEKYGRILYLKNDTLRYKKPSGNEYLLAPINKNTFRILNTNEDILLSFDAKETTPKIKVSIPNQIPGVLEFHQSITKDNTVDPIEYIGDYYSPELRTTYSISLENSNLYCEHVRHGKIKMIRLFDDIFKGDWPVSILEIKRDHNGKVQGIYMSNGRTRNVWFKKN</sequence>
<protein>
    <submittedName>
        <fullName evidence="2">Serine hydrolase domain-containing protein</fullName>
        <ecNumber evidence="2">3.-.-.-</ecNumber>
    </submittedName>
</protein>
<organism evidence="2 3">
    <name type="scientific">Aquimarina rubra</name>
    <dbReference type="NCBI Taxonomy" id="1920033"/>
    <lineage>
        <taxon>Bacteria</taxon>
        <taxon>Pseudomonadati</taxon>
        <taxon>Bacteroidota</taxon>
        <taxon>Flavobacteriia</taxon>
        <taxon>Flavobacteriales</taxon>
        <taxon>Flavobacteriaceae</taxon>
        <taxon>Aquimarina</taxon>
    </lineage>
</organism>
<dbReference type="PANTHER" id="PTHR46825">
    <property type="entry name" value="D-ALANYL-D-ALANINE-CARBOXYPEPTIDASE/ENDOPEPTIDASE AMPH"/>
    <property type="match status" value="1"/>
</dbReference>
<proteinExistence type="predicted"/>
<feature type="domain" description="Beta-lactamase-related" evidence="1">
    <location>
        <begin position="42"/>
        <end position="342"/>
    </location>
</feature>
<evidence type="ECO:0000259" key="1">
    <source>
        <dbReference type="Pfam" id="PF00144"/>
    </source>
</evidence>
<accession>A0ABW5LLZ1</accession>
<dbReference type="RefSeq" id="WP_378295225.1">
    <property type="nucleotide sequence ID" value="NZ_JBHULE010000035.1"/>
</dbReference>
<dbReference type="SUPFAM" id="SSF56601">
    <property type="entry name" value="beta-lactamase/transpeptidase-like"/>
    <property type="match status" value="1"/>
</dbReference>
<evidence type="ECO:0000313" key="3">
    <source>
        <dbReference type="Proteomes" id="UP001597319"/>
    </source>
</evidence>
<dbReference type="Proteomes" id="UP001597319">
    <property type="component" value="Unassembled WGS sequence"/>
</dbReference>
<gene>
    <name evidence="2" type="ORF">ACFSR1_22225</name>
</gene>
<name>A0ABW5LLZ1_9FLAO</name>
<evidence type="ECO:0000313" key="2">
    <source>
        <dbReference type="EMBL" id="MFD2565412.1"/>
    </source>
</evidence>
<dbReference type="InterPro" id="IPR001466">
    <property type="entry name" value="Beta-lactam-related"/>
</dbReference>
<dbReference type="InterPro" id="IPR050491">
    <property type="entry name" value="AmpC-like"/>
</dbReference>
<keyword evidence="2" id="KW-0378">Hydrolase</keyword>
<dbReference type="Pfam" id="PF00144">
    <property type="entry name" value="Beta-lactamase"/>
    <property type="match status" value="1"/>
</dbReference>
<dbReference type="InterPro" id="IPR012338">
    <property type="entry name" value="Beta-lactam/transpept-like"/>
</dbReference>
<dbReference type="EMBL" id="JBHULE010000035">
    <property type="protein sequence ID" value="MFD2565412.1"/>
    <property type="molecule type" value="Genomic_DNA"/>
</dbReference>
<dbReference type="EC" id="3.-.-.-" evidence="2"/>
<dbReference type="PANTHER" id="PTHR46825:SF9">
    <property type="entry name" value="BETA-LACTAMASE-RELATED DOMAIN-CONTAINING PROTEIN"/>
    <property type="match status" value="1"/>
</dbReference>
<keyword evidence="3" id="KW-1185">Reference proteome</keyword>
<dbReference type="Gene3D" id="3.40.710.10">
    <property type="entry name" value="DD-peptidase/beta-lactamase superfamily"/>
    <property type="match status" value="1"/>
</dbReference>
<comment type="caution">
    <text evidence="2">The sequence shown here is derived from an EMBL/GenBank/DDBJ whole genome shotgun (WGS) entry which is preliminary data.</text>
</comment>
<reference evidence="3" key="1">
    <citation type="journal article" date="2019" name="Int. J. Syst. Evol. Microbiol.">
        <title>The Global Catalogue of Microorganisms (GCM) 10K type strain sequencing project: providing services to taxonomists for standard genome sequencing and annotation.</title>
        <authorList>
            <consortium name="The Broad Institute Genomics Platform"/>
            <consortium name="The Broad Institute Genome Sequencing Center for Infectious Disease"/>
            <person name="Wu L."/>
            <person name="Ma J."/>
        </authorList>
    </citation>
    <scope>NUCLEOTIDE SEQUENCE [LARGE SCALE GENOMIC DNA]</scope>
    <source>
        <strain evidence="3">KCTC 52274</strain>
    </source>
</reference>